<evidence type="ECO:0000313" key="2">
    <source>
        <dbReference type="Proteomes" id="UP001164693"/>
    </source>
</evidence>
<dbReference type="InterPro" id="IPR021530">
    <property type="entry name" value="AllH-like"/>
</dbReference>
<dbReference type="Pfam" id="PF11392">
    <property type="entry name" value="AllH"/>
    <property type="match status" value="1"/>
</dbReference>
<sequence>MQIRAAASSALRDLLAGPPVPARLLGSGPYALYLGTDDAVVAVLARDAVRLPCSLTLSTSSAELPLTSLDVRDAVSVGEGAIRWTGRAGPGAVLVARHWAPARVRKGTSIPIDRWRSALSAFDCGVEARLIGGLTVGSCDLAGSLLGRGPGLTPAGDDVLAGFLLGTRALGVPAGPLGRFVAEQAPAATTALSAQLLRHAIRGECVPQVGAALASPGDTSALVALLAVGHTSGTALARGLLRAAEYAAGVGAATTTAATTTAA</sequence>
<gene>
    <name evidence="1" type="ORF">M6B22_00670</name>
</gene>
<protein>
    <submittedName>
        <fullName evidence="1">DUF2877 domain-containing protein</fullName>
    </submittedName>
</protein>
<reference evidence="1" key="1">
    <citation type="submission" date="2022-05" db="EMBL/GenBank/DDBJ databases">
        <title>Jatrophihabitans sp. SB3-54 whole genome sequence.</title>
        <authorList>
            <person name="Suh M.K."/>
            <person name="Eom M.K."/>
            <person name="Kim J.S."/>
            <person name="Kim H.S."/>
            <person name="Do H.E."/>
            <person name="Shin Y.K."/>
            <person name="Lee J.-S."/>
        </authorList>
    </citation>
    <scope>NUCLEOTIDE SEQUENCE</scope>
    <source>
        <strain evidence="1">SB3-54</strain>
    </source>
</reference>
<dbReference type="RefSeq" id="WP_269443835.1">
    <property type="nucleotide sequence ID" value="NZ_CP097463.1"/>
</dbReference>
<keyword evidence="2" id="KW-1185">Reference proteome</keyword>
<evidence type="ECO:0000313" key="1">
    <source>
        <dbReference type="EMBL" id="WAX57296.1"/>
    </source>
</evidence>
<dbReference type="EMBL" id="CP097463">
    <property type="protein sequence ID" value="WAX57296.1"/>
    <property type="molecule type" value="Genomic_DNA"/>
</dbReference>
<dbReference type="Proteomes" id="UP001164693">
    <property type="component" value="Chromosome"/>
</dbReference>
<proteinExistence type="predicted"/>
<accession>A0ABY7JXK9</accession>
<organism evidence="1 2">
    <name type="scientific">Jatrophihabitans cynanchi</name>
    <dbReference type="NCBI Taxonomy" id="2944128"/>
    <lineage>
        <taxon>Bacteria</taxon>
        <taxon>Bacillati</taxon>
        <taxon>Actinomycetota</taxon>
        <taxon>Actinomycetes</taxon>
        <taxon>Jatrophihabitantales</taxon>
        <taxon>Jatrophihabitantaceae</taxon>
        <taxon>Jatrophihabitans</taxon>
    </lineage>
</organism>
<name>A0ABY7JXK9_9ACTN</name>